<reference evidence="1 2" key="1">
    <citation type="submission" date="2021-01" db="EMBL/GenBank/DDBJ databases">
        <title>Chryseolinea sp. Jin1 Genome sequencing and assembly.</title>
        <authorList>
            <person name="Kim I."/>
        </authorList>
    </citation>
    <scope>NUCLEOTIDE SEQUENCE [LARGE SCALE GENOMIC DNA]</scope>
    <source>
        <strain evidence="1 2">Jin1</strain>
    </source>
</reference>
<organism evidence="1 2">
    <name type="scientific">Chryseolinea lacunae</name>
    <dbReference type="NCBI Taxonomy" id="2801331"/>
    <lineage>
        <taxon>Bacteria</taxon>
        <taxon>Pseudomonadati</taxon>
        <taxon>Bacteroidota</taxon>
        <taxon>Cytophagia</taxon>
        <taxon>Cytophagales</taxon>
        <taxon>Fulvivirgaceae</taxon>
        <taxon>Chryseolinea</taxon>
    </lineage>
</organism>
<evidence type="ECO:0000313" key="1">
    <source>
        <dbReference type="EMBL" id="MBL0740666.1"/>
    </source>
</evidence>
<accession>A0ABS1KMJ0</accession>
<proteinExistence type="predicted"/>
<name>A0ABS1KMJ0_9BACT</name>
<comment type="caution">
    <text evidence="1">The sequence shown here is derived from an EMBL/GenBank/DDBJ whole genome shotgun (WGS) entry which is preliminary data.</text>
</comment>
<keyword evidence="2" id="KW-1185">Reference proteome</keyword>
<evidence type="ECO:0008006" key="3">
    <source>
        <dbReference type="Google" id="ProtNLM"/>
    </source>
</evidence>
<gene>
    <name evidence="1" type="ORF">JI741_05520</name>
</gene>
<sequence>MKKVFCIALVGLHLLNVVGAYWLFYAIQQRTDKQLAQRLDEDSYAGSRAITIKLPLSYYNGSDRENYERIDGVFEYEGVAYRMVKQKFYKDTVYIVCYKDEKTIAVNDALKDYAQSLADNSGEKKSDSKVALSVVKDYLHHGKTSLLTSRKSIDLGSAAGYVNHYRHFLNFTIDYPPELIG</sequence>
<evidence type="ECO:0000313" key="2">
    <source>
        <dbReference type="Proteomes" id="UP000613030"/>
    </source>
</evidence>
<dbReference type="Proteomes" id="UP000613030">
    <property type="component" value="Unassembled WGS sequence"/>
</dbReference>
<dbReference type="EMBL" id="JAERRB010000001">
    <property type="protein sequence ID" value="MBL0740666.1"/>
    <property type="molecule type" value="Genomic_DNA"/>
</dbReference>
<dbReference type="RefSeq" id="WP_202007989.1">
    <property type="nucleotide sequence ID" value="NZ_JAERRB010000001.1"/>
</dbReference>
<protein>
    <recommendedName>
        <fullName evidence="3">DUF4230 domain-containing protein</fullName>
    </recommendedName>
</protein>